<gene>
    <name evidence="4" type="ORF">B1A_04908</name>
</gene>
<reference evidence="4" key="2">
    <citation type="journal article" date="2014" name="ISME J.">
        <title>Microbial stratification in low pH oxic and suboxic macroscopic growths along an acid mine drainage.</title>
        <authorList>
            <person name="Mendez-Garcia C."/>
            <person name="Mesa V."/>
            <person name="Sprenger R.R."/>
            <person name="Richter M."/>
            <person name="Diez M.S."/>
            <person name="Solano J."/>
            <person name="Bargiela R."/>
            <person name="Golyshina O.V."/>
            <person name="Manteca A."/>
            <person name="Ramos J.L."/>
            <person name="Gallego J.R."/>
            <person name="Llorente I."/>
            <person name="Martins Dos Santos V.A."/>
            <person name="Jensen O.N."/>
            <person name="Pelaez A.I."/>
            <person name="Sanchez J."/>
            <person name="Ferrer M."/>
        </authorList>
    </citation>
    <scope>NUCLEOTIDE SEQUENCE</scope>
</reference>
<name>T1BKP4_9ZZZZ</name>
<evidence type="ECO:0000256" key="2">
    <source>
        <dbReference type="ARBA" id="ARBA00022840"/>
    </source>
</evidence>
<dbReference type="EMBL" id="AUZX01003581">
    <property type="protein sequence ID" value="EQD73516.1"/>
    <property type="molecule type" value="Genomic_DNA"/>
</dbReference>
<sequence length="84" mass="9333">MSQTFAQNNQAEILFEDSLIAHLSDQCEASEAGARNIDYLLQSRILPEISRKLIGRLADGTLSGKIRVGILPDATMTILWEDEE</sequence>
<dbReference type="InterPro" id="IPR019489">
    <property type="entry name" value="Clp_ATPase_C"/>
</dbReference>
<keyword evidence="1" id="KW-0547">Nucleotide-binding</keyword>
<feature type="non-terminal residue" evidence="4">
    <location>
        <position position="84"/>
    </location>
</feature>
<dbReference type="AlphaFoldDB" id="T1BKP4"/>
<dbReference type="Pfam" id="PF10431">
    <property type="entry name" value="ClpB_D2-small"/>
    <property type="match status" value="1"/>
</dbReference>
<organism evidence="4">
    <name type="scientific">mine drainage metagenome</name>
    <dbReference type="NCBI Taxonomy" id="410659"/>
    <lineage>
        <taxon>unclassified sequences</taxon>
        <taxon>metagenomes</taxon>
        <taxon>ecological metagenomes</taxon>
    </lineage>
</organism>
<feature type="domain" description="Clp ATPase C-terminal" evidence="3">
    <location>
        <begin position="5"/>
        <end position="56"/>
    </location>
</feature>
<keyword evidence="2" id="KW-0067">ATP-binding</keyword>
<evidence type="ECO:0000259" key="3">
    <source>
        <dbReference type="Pfam" id="PF10431"/>
    </source>
</evidence>
<comment type="caution">
    <text evidence="4">The sequence shown here is derived from an EMBL/GenBank/DDBJ whole genome shotgun (WGS) entry which is preliminary data.</text>
</comment>
<reference evidence="4" key="1">
    <citation type="submission" date="2013-08" db="EMBL/GenBank/DDBJ databases">
        <authorList>
            <person name="Mendez C."/>
            <person name="Richter M."/>
            <person name="Ferrer M."/>
            <person name="Sanchez J."/>
        </authorList>
    </citation>
    <scope>NUCLEOTIDE SEQUENCE</scope>
</reference>
<protein>
    <submittedName>
        <fullName evidence="4">ATPase AAA-2 domain protein</fullName>
    </submittedName>
</protein>
<dbReference type="Gene3D" id="1.10.8.60">
    <property type="match status" value="1"/>
</dbReference>
<evidence type="ECO:0000313" key="4">
    <source>
        <dbReference type="EMBL" id="EQD73516.1"/>
    </source>
</evidence>
<evidence type="ECO:0000256" key="1">
    <source>
        <dbReference type="ARBA" id="ARBA00022741"/>
    </source>
</evidence>
<accession>T1BKP4</accession>
<dbReference type="GO" id="GO:0005524">
    <property type="term" value="F:ATP binding"/>
    <property type="evidence" value="ECO:0007669"/>
    <property type="project" value="UniProtKB-KW"/>
</dbReference>
<proteinExistence type="predicted"/>